<dbReference type="InterPro" id="IPR025857">
    <property type="entry name" value="MacB_PCD"/>
</dbReference>
<evidence type="ECO:0000256" key="5">
    <source>
        <dbReference type="ARBA" id="ARBA00023136"/>
    </source>
</evidence>
<dbReference type="EMBL" id="JAOTJC010000004">
    <property type="protein sequence ID" value="MCU7553394.1"/>
    <property type="molecule type" value="Genomic_DNA"/>
</dbReference>
<feature type="transmembrane region" description="Helical" evidence="7">
    <location>
        <begin position="17"/>
        <end position="37"/>
    </location>
</feature>
<keyword evidence="2" id="KW-1003">Cell membrane</keyword>
<comment type="subcellular location">
    <subcellularLocation>
        <location evidence="1">Cell membrane</location>
        <topology evidence="1">Multi-pass membrane protein</topology>
    </subcellularLocation>
</comment>
<dbReference type="InterPro" id="IPR051125">
    <property type="entry name" value="ABC-4/HrtB_transporter"/>
</dbReference>
<sequence>MILQLAAASLKHRKTSVLLTLFTIVISVSLLLSVEYVRGQVRDSFTRTVSGVDIIVGAPTGQLNLLLYSVFRMGNPTQGVDWQDVAWLEDHPQVDWLVPIALGDAHKGYRVVGTSNAYFEHFKYGDKQSLSFSTGNGFTSDRHAVIGAEVAEQLNYQVGDKIVISHGLGEVSFQHHESHPFTISGILNPTGTPADKGVYVTLQGMESVHGSSPTQNTLRRSPFKKPDAGSKAADDDHAHHDEHDHSAEDTHGESLSQAPPSSISALFLGLSSRVAALQVQHQINNYGNAALLAILPGVALKQLWGLMSNVEKLLLGISVLILISSLIGLITLLLATMRERRQEIAVLRAIGAGPGTILWLIQAEALLITAVGCAVSFAAVSLGLVVFADWLNASYGLVVTGSLFTLQSAIVVGCVLAATWVCSFIPAIAAYRSALHAGLSTR</sequence>
<evidence type="ECO:0000256" key="1">
    <source>
        <dbReference type="ARBA" id="ARBA00004651"/>
    </source>
</evidence>
<dbReference type="PANTHER" id="PTHR43738">
    <property type="entry name" value="ABC TRANSPORTER, MEMBRANE PROTEIN"/>
    <property type="match status" value="1"/>
</dbReference>
<feature type="transmembrane region" description="Helical" evidence="7">
    <location>
        <begin position="357"/>
        <end position="388"/>
    </location>
</feature>
<keyword evidence="11" id="KW-1185">Reference proteome</keyword>
<proteinExistence type="predicted"/>
<comment type="caution">
    <text evidence="10">The sequence shown here is derived from an EMBL/GenBank/DDBJ whole genome shotgun (WGS) entry which is preliminary data.</text>
</comment>
<keyword evidence="5 7" id="KW-0472">Membrane</keyword>
<dbReference type="InterPro" id="IPR003838">
    <property type="entry name" value="ABC3_permease_C"/>
</dbReference>
<feature type="compositionally biased region" description="Polar residues" evidence="6">
    <location>
        <begin position="209"/>
        <end position="219"/>
    </location>
</feature>
<evidence type="ECO:0000256" key="7">
    <source>
        <dbReference type="SAM" id="Phobius"/>
    </source>
</evidence>
<evidence type="ECO:0000313" key="11">
    <source>
        <dbReference type="Proteomes" id="UP001209257"/>
    </source>
</evidence>
<organism evidence="10 11">
    <name type="scientific">Alteromonas salexigens</name>
    <dbReference type="NCBI Taxonomy" id="2982530"/>
    <lineage>
        <taxon>Bacteria</taxon>
        <taxon>Pseudomonadati</taxon>
        <taxon>Pseudomonadota</taxon>
        <taxon>Gammaproteobacteria</taxon>
        <taxon>Alteromonadales</taxon>
        <taxon>Alteromonadaceae</taxon>
        <taxon>Alteromonas/Salinimonas group</taxon>
        <taxon>Alteromonas</taxon>
    </lineage>
</organism>
<protein>
    <submittedName>
        <fullName evidence="10">ABC transporter permease</fullName>
    </submittedName>
</protein>
<feature type="domain" description="MacB-like periplasmic core" evidence="9">
    <location>
        <begin position="18"/>
        <end position="209"/>
    </location>
</feature>
<dbReference type="PANTHER" id="PTHR43738:SF2">
    <property type="entry name" value="ABC TRANSPORTER PERMEASE"/>
    <property type="match status" value="1"/>
</dbReference>
<gene>
    <name evidence="10" type="ORF">OCL06_02140</name>
</gene>
<keyword evidence="4 7" id="KW-1133">Transmembrane helix</keyword>
<accession>A0ABT2VN56</accession>
<feature type="transmembrane region" description="Helical" evidence="7">
    <location>
        <begin position="408"/>
        <end position="431"/>
    </location>
</feature>
<evidence type="ECO:0000313" key="10">
    <source>
        <dbReference type="EMBL" id="MCU7553394.1"/>
    </source>
</evidence>
<evidence type="ECO:0000259" key="9">
    <source>
        <dbReference type="Pfam" id="PF12704"/>
    </source>
</evidence>
<dbReference type="RefSeq" id="WP_262992093.1">
    <property type="nucleotide sequence ID" value="NZ_JAOTJC010000004.1"/>
</dbReference>
<dbReference type="Proteomes" id="UP001209257">
    <property type="component" value="Unassembled WGS sequence"/>
</dbReference>
<dbReference type="Pfam" id="PF02687">
    <property type="entry name" value="FtsX"/>
    <property type="match status" value="1"/>
</dbReference>
<feature type="compositionally biased region" description="Basic and acidic residues" evidence="6">
    <location>
        <begin position="224"/>
        <end position="252"/>
    </location>
</feature>
<dbReference type="Pfam" id="PF12704">
    <property type="entry name" value="MacB_PCD"/>
    <property type="match status" value="1"/>
</dbReference>
<evidence type="ECO:0000256" key="3">
    <source>
        <dbReference type="ARBA" id="ARBA00022692"/>
    </source>
</evidence>
<evidence type="ECO:0000256" key="2">
    <source>
        <dbReference type="ARBA" id="ARBA00022475"/>
    </source>
</evidence>
<feature type="region of interest" description="Disordered" evidence="6">
    <location>
        <begin position="207"/>
        <end position="258"/>
    </location>
</feature>
<feature type="domain" description="ABC3 transporter permease C-terminal" evidence="8">
    <location>
        <begin position="317"/>
        <end position="432"/>
    </location>
</feature>
<evidence type="ECO:0000256" key="4">
    <source>
        <dbReference type="ARBA" id="ARBA00022989"/>
    </source>
</evidence>
<feature type="transmembrane region" description="Helical" evidence="7">
    <location>
        <begin position="313"/>
        <end position="336"/>
    </location>
</feature>
<feature type="transmembrane region" description="Helical" evidence="7">
    <location>
        <begin position="289"/>
        <end position="307"/>
    </location>
</feature>
<reference evidence="11" key="1">
    <citation type="submission" date="2023-07" db="EMBL/GenBank/DDBJ databases">
        <title>Study on multiphase classification of strain Alteromonas salexigens isolated from the Yellow Sea.</title>
        <authorList>
            <person name="Sun L."/>
        </authorList>
    </citation>
    <scope>NUCLEOTIDE SEQUENCE [LARGE SCALE GENOMIC DNA]</scope>
    <source>
        <strain evidence="11">ASW11-19</strain>
    </source>
</reference>
<name>A0ABT2VN56_9ALTE</name>
<evidence type="ECO:0000256" key="6">
    <source>
        <dbReference type="SAM" id="MobiDB-lite"/>
    </source>
</evidence>
<keyword evidence="3 7" id="KW-0812">Transmembrane</keyword>
<evidence type="ECO:0000259" key="8">
    <source>
        <dbReference type="Pfam" id="PF02687"/>
    </source>
</evidence>